<evidence type="ECO:0000256" key="9">
    <source>
        <dbReference type="ARBA" id="ARBA00023146"/>
    </source>
</evidence>
<accession>A0A448ZZ39</accession>
<protein>
    <recommendedName>
        <fullName evidence="12">Serine--tRNA ligase</fullName>
        <ecNumber evidence="12">6.1.1.11</ecNumber>
    </recommendedName>
    <alternativeName>
        <fullName evidence="12">Seryl-tRNA synthetase</fullName>
        <shortName evidence="12">SerRS</shortName>
    </alternativeName>
    <alternativeName>
        <fullName evidence="12">Seryl-tRNA(Ser/Sec) synthetase</fullName>
    </alternativeName>
</protein>
<gene>
    <name evidence="17" type="primary">serS_2</name>
    <name evidence="12" type="synonym">serS</name>
    <name evidence="17" type="ORF">NCTC10113_01334</name>
</gene>
<dbReference type="SUPFAM" id="SSF46589">
    <property type="entry name" value="tRNA-binding arm"/>
    <property type="match status" value="1"/>
</dbReference>
<dbReference type="SUPFAM" id="SSF55681">
    <property type="entry name" value="Class II aaRS and biotin synthetases"/>
    <property type="match status" value="1"/>
</dbReference>
<evidence type="ECO:0000256" key="15">
    <source>
        <dbReference type="SAM" id="Coils"/>
    </source>
</evidence>
<organism evidence="17">
    <name type="scientific">Metamycoplasma salivarium</name>
    <name type="common">Mycoplasma salivarium</name>
    <dbReference type="NCBI Taxonomy" id="2124"/>
    <lineage>
        <taxon>Bacteria</taxon>
        <taxon>Bacillati</taxon>
        <taxon>Mycoplasmatota</taxon>
        <taxon>Mycoplasmoidales</taxon>
        <taxon>Metamycoplasmataceae</taxon>
        <taxon>Metamycoplasma</taxon>
    </lineage>
</organism>
<feature type="binding site" evidence="12">
    <location>
        <begin position="231"/>
        <end position="233"/>
    </location>
    <ligand>
        <name>L-serine</name>
        <dbReference type="ChEBI" id="CHEBI:33384"/>
    </ligand>
</feature>
<dbReference type="UniPathway" id="UPA00906">
    <property type="reaction ID" value="UER00895"/>
</dbReference>
<feature type="coiled-coil region" evidence="15">
    <location>
        <begin position="31"/>
        <end position="65"/>
    </location>
</feature>
<dbReference type="Pfam" id="PF02403">
    <property type="entry name" value="Seryl_tRNA_N"/>
    <property type="match status" value="1"/>
</dbReference>
<dbReference type="EMBL" id="LR214939">
    <property type="protein sequence ID" value="VEU56425.1"/>
    <property type="molecule type" value="Genomic_DNA"/>
</dbReference>
<keyword evidence="4 12" id="KW-0963">Cytoplasm</keyword>
<dbReference type="GO" id="GO:0006434">
    <property type="term" value="P:seryl-tRNA aminoacylation"/>
    <property type="evidence" value="ECO:0007669"/>
    <property type="project" value="UniProtKB-UniRule"/>
</dbReference>
<comment type="subunit">
    <text evidence="12">Homodimer. The tRNA molecule binds across the dimer.</text>
</comment>
<dbReference type="InterPro" id="IPR010978">
    <property type="entry name" value="tRNA-bd_arm"/>
</dbReference>
<dbReference type="HAMAP" id="MF_00176">
    <property type="entry name" value="Ser_tRNA_synth_type1"/>
    <property type="match status" value="1"/>
</dbReference>
<evidence type="ECO:0000256" key="10">
    <source>
        <dbReference type="ARBA" id="ARBA00047929"/>
    </source>
</evidence>
<dbReference type="NCBIfam" id="TIGR00414">
    <property type="entry name" value="serS"/>
    <property type="match status" value="1"/>
</dbReference>
<evidence type="ECO:0000256" key="12">
    <source>
        <dbReference type="HAMAP-Rule" id="MF_00176"/>
    </source>
</evidence>
<comment type="caution">
    <text evidence="12">Lacks conserved residue(s) required for the propagation of feature annotation.</text>
</comment>
<dbReference type="InterPro" id="IPR006195">
    <property type="entry name" value="aa-tRNA-synth_II"/>
</dbReference>
<name>A0A448ZZ39_METSV</name>
<dbReference type="InterPro" id="IPR033729">
    <property type="entry name" value="SerRS_core"/>
</dbReference>
<dbReference type="GO" id="GO:0005524">
    <property type="term" value="F:ATP binding"/>
    <property type="evidence" value="ECO:0007669"/>
    <property type="project" value="UniProtKB-UniRule"/>
</dbReference>
<dbReference type="InterPro" id="IPR015866">
    <property type="entry name" value="Ser-tRNA-synth_1_N"/>
</dbReference>
<dbReference type="PANTHER" id="PTHR43697:SF1">
    <property type="entry name" value="SERINE--TRNA LIGASE"/>
    <property type="match status" value="1"/>
</dbReference>
<evidence type="ECO:0000256" key="1">
    <source>
        <dbReference type="ARBA" id="ARBA00004496"/>
    </source>
</evidence>
<evidence type="ECO:0000259" key="16">
    <source>
        <dbReference type="PROSITE" id="PS50862"/>
    </source>
</evidence>
<feature type="binding site" evidence="13">
    <location>
        <position position="261"/>
    </location>
    <ligand>
        <name>L-serine</name>
        <dbReference type="ChEBI" id="CHEBI:33384"/>
    </ligand>
</feature>
<evidence type="ECO:0000256" key="3">
    <source>
        <dbReference type="ARBA" id="ARBA00010728"/>
    </source>
</evidence>
<keyword evidence="8 12" id="KW-0648">Protein biosynthesis</keyword>
<dbReference type="InterPro" id="IPR002317">
    <property type="entry name" value="Ser-tRNA-ligase_type_1"/>
</dbReference>
<feature type="binding site" evidence="12">
    <location>
        <position position="383"/>
    </location>
    <ligand>
        <name>L-serine</name>
        <dbReference type="ChEBI" id="CHEBI:33384"/>
    </ligand>
</feature>
<reference evidence="17" key="1">
    <citation type="submission" date="2019-01" db="EMBL/GenBank/DDBJ databases">
        <authorList>
            <consortium name="Pathogen Informatics"/>
        </authorList>
    </citation>
    <scope>NUCLEOTIDE SEQUENCE [LARGE SCALE GENOMIC DNA]</scope>
    <source>
        <strain evidence="17">NCTC10113</strain>
    </source>
</reference>
<evidence type="ECO:0000256" key="4">
    <source>
        <dbReference type="ARBA" id="ARBA00022490"/>
    </source>
</evidence>
<feature type="binding site" evidence="13">
    <location>
        <position position="231"/>
    </location>
    <ligand>
        <name>L-serine</name>
        <dbReference type="ChEBI" id="CHEBI:33384"/>
    </ligand>
</feature>
<keyword evidence="6 12" id="KW-0547">Nucleotide-binding</keyword>
<geneLocation type="plasmid" evidence="17">
    <name>2</name>
</geneLocation>
<evidence type="ECO:0000313" key="17">
    <source>
        <dbReference type="EMBL" id="VEU56425.1"/>
    </source>
</evidence>
<feature type="binding site" evidence="13">
    <location>
        <position position="381"/>
    </location>
    <ligand>
        <name>L-serine</name>
        <dbReference type="ChEBI" id="CHEBI:33384"/>
    </ligand>
</feature>
<comment type="subcellular location">
    <subcellularLocation>
        <location evidence="1 12">Cytoplasm</location>
    </subcellularLocation>
</comment>
<feature type="binding site" evidence="12 13">
    <location>
        <position position="284"/>
    </location>
    <ligand>
        <name>L-serine</name>
        <dbReference type="ChEBI" id="CHEBI:33384"/>
    </ligand>
</feature>
<comment type="catalytic activity">
    <reaction evidence="10 12">
        <text>tRNA(Sec) + L-serine + ATP = L-seryl-tRNA(Sec) + AMP + diphosphate + H(+)</text>
        <dbReference type="Rhea" id="RHEA:42580"/>
        <dbReference type="Rhea" id="RHEA-COMP:9742"/>
        <dbReference type="Rhea" id="RHEA-COMP:10128"/>
        <dbReference type="ChEBI" id="CHEBI:15378"/>
        <dbReference type="ChEBI" id="CHEBI:30616"/>
        <dbReference type="ChEBI" id="CHEBI:33019"/>
        <dbReference type="ChEBI" id="CHEBI:33384"/>
        <dbReference type="ChEBI" id="CHEBI:78442"/>
        <dbReference type="ChEBI" id="CHEBI:78533"/>
        <dbReference type="ChEBI" id="CHEBI:456215"/>
        <dbReference type="EC" id="6.1.1.11"/>
    </reaction>
</comment>
<sequence length="424" mass="48664">MLDLKYIINNKLEVIKKLSTRNYDIDNIEKIVTLVEKRNKLIAKLEKLQAERNTLSDEIGIKKRNKQDTSKLMEKVSKIKVEIDKVDVEADELIKKVNDLVIKIPNIPYDEVPVGRSDLDNVVIKEFPNLGRGLVKNVEAHYDIATKLDIIDFVRSVKLAQTRFVLYKNEGAQLVRALANFMLSTHIKNGYKELMPAHLVNSKMLFGTGQLPKFKEDLFKIENNDLWLIPTAEVPVTNYHYDEILDLSKPIKYVAYTKCFRSEAGSGGRDTRGVIRQHEFHKVELVKLTSEKDGMHEWEEMVKDAESILQLLEIPYRKVLLSTGDIGFSSAKTIDLELWIPSEQKYRETSSISICKDFQGRRAKIRYRDENDKLKYAYTMNGSGLAIDRVVAAILENYQNPDGSISIPKVLIPYMNGLEKISKK</sequence>
<dbReference type="GO" id="GO:0016260">
    <property type="term" value="P:selenocysteine biosynthetic process"/>
    <property type="evidence" value="ECO:0007669"/>
    <property type="project" value="UniProtKB-UniRule"/>
</dbReference>
<dbReference type="GO" id="GO:0004828">
    <property type="term" value="F:serine-tRNA ligase activity"/>
    <property type="evidence" value="ECO:0007669"/>
    <property type="project" value="UniProtKB-UniRule"/>
</dbReference>
<evidence type="ECO:0000256" key="2">
    <source>
        <dbReference type="ARBA" id="ARBA00005045"/>
    </source>
</evidence>
<dbReference type="AlphaFoldDB" id="A0A448ZZ39"/>
<dbReference type="PRINTS" id="PR00981">
    <property type="entry name" value="TRNASYNTHSER"/>
</dbReference>
<comment type="pathway">
    <text evidence="2 12">Aminoacyl-tRNA biosynthesis; selenocysteinyl-tRNA(Sec) biosynthesis; L-seryl-tRNA(Sec) from L-serine and tRNA(Sec): step 1/1.</text>
</comment>
<dbReference type="Gene3D" id="3.30.930.10">
    <property type="entry name" value="Bira Bifunctional Protein, Domain 2"/>
    <property type="match status" value="1"/>
</dbReference>
<dbReference type="Gene3D" id="1.10.287.40">
    <property type="entry name" value="Serine-tRNA synthetase, tRNA binding domain"/>
    <property type="match status" value="1"/>
</dbReference>
<evidence type="ECO:0000256" key="13">
    <source>
        <dbReference type="PIRSR" id="PIRSR001529-1"/>
    </source>
</evidence>
<keyword evidence="7 12" id="KW-0067">ATP-binding</keyword>
<dbReference type="EC" id="6.1.1.11" evidence="12"/>
<dbReference type="InterPro" id="IPR042103">
    <property type="entry name" value="SerRS_1_N_sf"/>
</dbReference>
<feature type="binding site" evidence="12 14">
    <location>
        <begin position="348"/>
        <end position="351"/>
    </location>
    <ligand>
        <name>ATP</name>
        <dbReference type="ChEBI" id="CHEBI:30616"/>
    </ligand>
</feature>
<evidence type="ECO:0000256" key="5">
    <source>
        <dbReference type="ARBA" id="ARBA00022598"/>
    </source>
</evidence>
<feature type="domain" description="Aminoacyl-transfer RNA synthetases class-II family profile" evidence="16">
    <location>
        <begin position="174"/>
        <end position="408"/>
    </location>
</feature>
<dbReference type="InterPro" id="IPR045864">
    <property type="entry name" value="aa-tRNA-synth_II/BPL/LPL"/>
</dbReference>
<evidence type="ECO:0000256" key="7">
    <source>
        <dbReference type="ARBA" id="ARBA00022840"/>
    </source>
</evidence>
<evidence type="ECO:0000256" key="6">
    <source>
        <dbReference type="ARBA" id="ARBA00022741"/>
    </source>
</evidence>
<evidence type="ECO:0000256" key="14">
    <source>
        <dbReference type="PIRSR" id="PIRSR001529-2"/>
    </source>
</evidence>
<comment type="catalytic activity">
    <reaction evidence="11 12">
        <text>tRNA(Ser) + L-serine + ATP = L-seryl-tRNA(Ser) + AMP + diphosphate + H(+)</text>
        <dbReference type="Rhea" id="RHEA:12292"/>
        <dbReference type="Rhea" id="RHEA-COMP:9669"/>
        <dbReference type="Rhea" id="RHEA-COMP:9703"/>
        <dbReference type="ChEBI" id="CHEBI:15378"/>
        <dbReference type="ChEBI" id="CHEBI:30616"/>
        <dbReference type="ChEBI" id="CHEBI:33019"/>
        <dbReference type="ChEBI" id="CHEBI:33384"/>
        <dbReference type="ChEBI" id="CHEBI:78442"/>
        <dbReference type="ChEBI" id="CHEBI:78533"/>
        <dbReference type="ChEBI" id="CHEBI:456215"/>
        <dbReference type="EC" id="6.1.1.11"/>
    </reaction>
</comment>
<comment type="similarity">
    <text evidence="3 12">Belongs to the class-II aminoacyl-tRNA synthetase family. Type-1 seryl-tRNA synthetase subfamily.</text>
</comment>
<dbReference type="InterPro" id="IPR002314">
    <property type="entry name" value="aa-tRNA-synt_IIb"/>
</dbReference>
<dbReference type="PANTHER" id="PTHR43697">
    <property type="entry name" value="SERYL-TRNA SYNTHETASE"/>
    <property type="match status" value="1"/>
</dbReference>
<feature type="binding site" evidence="12 14">
    <location>
        <begin position="261"/>
        <end position="263"/>
    </location>
    <ligand>
        <name>ATP</name>
        <dbReference type="ChEBI" id="CHEBI:30616"/>
    </ligand>
</feature>
<dbReference type="PIRSF" id="PIRSF001529">
    <property type="entry name" value="Ser-tRNA-synth_IIa"/>
    <property type="match status" value="1"/>
</dbReference>
<dbReference type="CDD" id="cd00770">
    <property type="entry name" value="SerRS_core"/>
    <property type="match status" value="1"/>
</dbReference>
<dbReference type="PROSITE" id="PS50862">
    <property type="entry name" value="AA_TRNA_LIGASE_II"/>
    <property type="match status" value="1"/>
</dbReference>
<dbReference type="GO" id="GO:0005737">
    <property type="term" value="C:cytoplasm"/>
    <property type="evidence" value="ECO:0007669"/>
    <property type="project" value="UniProtKB-SubCell"/>
</dbReference>
<keyword evidence="15" id="KW-0175">Coiled coil</keyword>
<keyword evidence="9 12" id="KW-0030">Aminoacyl-tRNA synthetase</keyword>
<keyword evidence="5 12" id="KW-0436">Ligase</keyword>
<comment type="function">
    <text evidence="12">Catalyzes the attachment of serine to tRNA(Ser). Is also able to aminoacylate tRNA(Sec) with serine, to form the misacylated tRNA L-seryl-tRNA(Sec), which will be further converted into selenocysteinyl-tRNA(Sec).</text>
</comment>
<evidence type="ECO:0000256" key="11">
    <source>
        <dbReference type="ARBA" id="ARBA00048823"/>
    </source>
</evidence>
<comment type="domain">
    <text evidence="12">Consists of two distinct domains, a catalytic core and a N-terminal extension that is involved in tRNA binding.</text>
</comment>
<dbReference type="Pfam" id="PF00587">
    <property type="entry name" value="tRNA-synt_2b"/>
    <property type="match status" value="1"/>
</dbReference>
<dbReference type="RefSeq" id="WP_024544195.1">
    <property type="nucleotide sequence ID" value="NZ_CP169362.1"/>
</dbReference>
<evidence type="ECO:0000256" key="8">
    <source>
        <dbReference type="ARBA" id="ARBA00022917"/>
    </source>
</evidence>
<proteinExistence type="inferred from homology"/>
<keyword evidence="17" id="KW-0614">Plasmid</keyword>